<dbReference type="AlphaFoldDB" id="D5PDY2"/>
<dbReference type="eggNOG" id="ENOG5030MU9">
    <property type="taxonomic scope" value="Bacteria"/>
</dbReference>
<accession>D5PDY2</accession>
<evidence type="ECO:0000313" key="1">
    <source>
        <dbReference type="EMBL" id="EFG75719.1"/>
    </source>
</evidence>
<protein>
    <submittedName>
        <fullName evidence="1">Uncharacterized protein</fullName>
    </submittedName>
</protein>
<gene>
    <name evidence="1" type="ORF">HMPREF0591_4376</name>
</gene>
<dbReference type="EMBL" id="ADNV01000312">
    <property type="protein sequence ID" value="EFG75719.1"/>
    <property type="molecule type" value="Genomic_DNA"/>
</dbReference>
<sequence>MSSQGAAGSPAWNAAQPKFVRDTKDWLTRAQPVLDSHPDAERFLRRSLQRFIDDQRNLVADLEAGPWQPYDQNLWDDTTGAGAGPQAICWDLGVKWQG</sequence>
<dbReference type="Proteomes" id="UP000003653">
    <property type="component" value="Unassembled WGS sequence"/>
</dbReference>
<evidence type="ECO:0000313" key="2">
    <source>
        <dbReference type="Proteomes" id="UP000003653"/>
    </source>
</evidence>
<comment type="caution">
    <text evidence="1">The sequence shown here is derived from an EMBL/GenBank/DDBJ whole genome shotgun (WGS) entry which is preliminary data.</text>
</comment>
<organism evidence="1 2">
    <name type="scientific">Mycobacterium parascrofulaceum ATCC BAA-614</name>
    <dbReference type="NCBI Taxonomy" id="525368"/>
    <lineage>
        <taxon>Bacteria</taxon>
        <taxon>Bacillati</taxon>
        <taxon>Actinomycetota</taxon>
        <taxon>Actinomycetes</taxon>
        <taxon>Mycobacteriales</taxon>
        <taxon>Mycobacteriaceae</taxon>
        <taxon>Mycobacterium</taxon>
        <taxon>Mycobacterium simiae complex</taxon>
    </lineage>
</organism>
<reference evidence="1 2" key="1">
    <citation type="submission" date="2010-04" db="EMBL/GenBank/DDBJ databases">
        <authorList>
            <person name="Muzny D."/>
            <person name="Qin X."/>
            <person name="Deng J."/>
            <person name="Jiang H."/>
            <person name="Liu Y."/>
            <person name="Qu J."/>
            <person name="Song X.-Z."/>
            <person name="Zhang L."/>
            <person name="Thornton R."/>
            <person name="Coyle M."/>
            <person name="Francisco L."/>
            <person name="Jackson L."/>
            <person name="Javaid M."/>
            <person name="Korchina V."/>
            <person name="Kovar C."/>
            <person name="Mata R."/>
            <person name="Mathew T."/>
            <person name="Ngo R."/>
            <person name="Nguyen L."/>
            <person name="Nguyen N."/>
            <person name="Okwuonu G."/>
            <person name="Ongeri F."/>
            <person name="Pham C."/>
            <person name="Simmons D."/>
            <person name="Wilczek-Boney K."/>
            <person name="Hale W."/>
            <person name="Jakkamsetti A."/>
            <person name="Pham P."/>
            <person name="Ruth R."/>
            <person name="San Lucas F."/>
            <person name="Warren J."/>
            <person name="Zhang J."/>
            <person name="Zhao Z."/>
            <person name="Zhou C."/>
            <person name="Zhu D."/>
            <person name="Lee S."/>
            <person name="Bess C."/>
            <person name="Blankenburg K."/>
            <person name="Forbes L."/>
            <person name="Fu Q."/>
            <person name="Gubbala S."/>
            <person name="Hirani K."/>
            <person name="Jayaseelan J.C."/>
            <person name="Lara F."/>
            <person name="Munidasa M."/>
            <person name="Palculict T."/>
            <person name="Patil S."/>
            <person name="Pu L.-L."/>
            <person name="Saada N."/>
            <person name="Tang L."/>
            <person name="Weissenberger G."/>
            <person name="Zhu Y."/>
            <person name="Hemphill L."/>
            <person name="Shang Y."/>
            <person name="Youmans B."/>
            <person name="Ayvaz T."/>
            <person name="Ross M."/>
            <person name="Santibanez J."/>
            <person name="Aqrawi P."/>
            <person name="Gross S."/>
            <person name="Joshi V."/>
            <person name="Fowler G."/>
            <person name="Nazareth L."/>
            <person name="Reid J."/>
            <person name="Worley K."/>
            <person name="Petrosino J."/>
            <person name="Highlander S."/>
            <person name="Gibbs R."/>
        </authorList>
    </citation>
    <scope>NUCLEOTIDE SEQUENCE [LARGE SCALE GENOMIC DNA]</scope>
    <source>
        <strain evidence="1 2">ATCC BAA-614</strain>
    </source>
</reference>
<name>D5PDY2_9MYCO</name>
<dbReference type="HOGENOM" id="CLU_2330746_0_0_11"/>
<keyword evidence="2" id="KW-1185">Reference proteome</keyword>
<proteinExistence type="predicted"/>